<dbReference type="InterPro" id="IPR029058">
    <property type="entry name" value="AB_hydrolase_fold"/>
</dbReference>
<dbReference type="AlphaFoldDB" id="A0A9R1UVU5"/>
<dbReference type="PANTHER" id="PTHR33428">
    <property type="entry name" value="CHLOROPHYLLASE-2, CHLOROPLASTIC"/>
    <property type="match status" value="1"/>
</dbReference>
<accession>A0A9R1UVU5</accession>
<dbReference type="PANTHER" id="PTHR33428:SF2">
    <property type="entry name" value="CHLOROPHYLLASE-2"/>
    <property type="match status" value="1"/>
</dbReference>
<evidence type="ECO:0000313" key="2">
    <source>
        <dbReference type="Proteomes" id="UP000235145"/>
    </source>
</evidence>
<protein>
    <recommendedName>
        <fullName evidence="3">Chlorophyllase</fullName>
    </recommendedName>
</protein>
<dbReference type="EMBL" id="NBSK02000008">
    <property type="protein sequence ID" value="KAJ0193818.1"/>
    <property type="molecule type" value="Genomic_DNA"/>
</dbReference>
<gene>
    <name evidence="1" type="ORF">LSAT_V11C800415780</name>
</gene>
<evidence type="ECO:0000313" key="1">
    <source>
        <dbReference type="EMBL" id="KAJ0193818.1"/>
    </source>
</evidence>
<dbReference type="SUPFAM" id="SSF53474">
    <property type="entry name" value="alpha/beta-Hydrolases"/>
    <property type="match status" value="1"/>
</dbReference>
<keyword evidence="2" id="KW-1185">Reference proteome</keyword>
<dbReference type="Gramene" id="rna-gnl|WGS:NBSK|LSAT_8X66180_mrna">
    <property type="protein sequence ID" value="cds-PLY64035.1"/>
    <property type="gene ID" value="gene-LSAT_8X66180"/>
</dbReference>
<name>A0A9R1UVU5_LACSA</name>
<dbReference type="Proteomes" id="UP000235145">
    <property type="component" value="Unassembled WGS sequence"/>
</dbReference>
<dbReference type="Gene3D" id="3.40.50.1820">
    <property type="entry name" value="alpha/beta hydrolase"/>
    <property type="match status" value="1"/>
</dbReference>
<dbReference type="Pfam" id="PF07224">
    <property type="entry name" value="Chlorophyllase"/>
    <property type="match status" value="1"/>
</dbReference>
<dbReference type="GO" id="GO:0047746">
    <property type="term" value="F:chlorophyllase activity"/>
    <property type="evidence" value="ECO:0000318"/>
    <property type="project" value="GO_Central"/>
</dbReference>
<dbReference type="InterPro" id="IPR017395">
    <property type="entry name" value="Chlorophyllase-like"/>
</dbReference>
<dbReference type="GO" id="GO:0015996">
    <property type="term" value="P:chlorophyll catabolic process"/>
    <property type="evidence" value="ECO:0000318"/>
    <property type="project" value="GO_Central"/>
</dbReference>
<evidence type="ECO:0008006" key="3">
    <source>
        <dbReference type="Google" id="ProtNLM"/>
    </source>
</evidence>
<sequence length="308" mass="34050">MAHSSFPVEINVFSCGKFHPKPIEINNEVTRKPLTIVTPLEEGEFPVLILLHGFLLDRDFYSQLSCHIASHGFIVLVPQLYEGILIGFDADVDVESAAEITNWLPEGLQKVLPSQVKANLTKIGLAGHSRGGKAAFALALNRLNTKLNLKFSALIGIDPVDGLEKWKQTQPKVLTYVPHSFDLEIPVMVIGSGLGEFLIIPIWPFRPCAPEGVNHKNFYNECRKPACYFVVKDYGHLDVLDTQTTGPTGVATYCMCKSGKTRDPMRMFVGGVVVTFLKASFDGDFSYLMAIKDDESSPVSLQTVNFML</sequence>
<organism evidence="1 2">
    <name type="scientific">Lactuca sativa</name>
    <name type="common">Garden lettuce</name>
    <dbReference type="NCBI Taxonomy" id="4236"/>
    <lineage>
        <taxon>Eukaryota</taxon>
        <taxon>Viridiplantae</taxon>
        <taxon>Streptophyta</taxon>
        <taxon>Embryophyta</taxon>
        <taxon>Tracheophyta</taxon>
        <taxon>Spermatophyta</taxon>
        <taxon>Magnoliopsida</taxon>
        <taxon>eudicotyledons</taxon>
        <taxon>Gunneridae</taxon>
        <taxon>Pentapetalae</taxon>
        <taxon>asterids</taxon>
        <taxon>campanulids</taxon>
        <taxon>Asterales</taxon>
        <taxon>Asteraceae</taxon>
        <taxon>Cichorioideae</taxon>
        <taxon>Cichorieae</taxon>
        <taxon>Lactucinae</taxon>
        <taxon>Lactuca</taxon>
    </lineage>
</organism>
<reference evidence="1 2" key="1">
    <citation type="journal article" date="2017" name="Nat. Commun.">
        <title>Genome assembly with in vitro proximity ligation data and whole-genome triplication in lettuce.</title>
        <authorList>
            <person name="Reyes-Chin-Wo S."/>
            <person name="Wang Z."/>
            <person name="Yang X."/>
            <person name="Kozik A."/>
            <person name="Arikit S."/>
            <person name="Song C."/>
            <person name="Xia L."/>
            <person name="Froenicke L."/>
            <person name="Lavelle D.O."/>
            <person name="Truco M.J."/>
            <person name="Xia R."/>
            <person name="Zhu S."/>
            <person name="Xu C."/>
            <person name="Xu H."/>
            <person name="Xu X."/>
            <person name="Cox K."/>
            <person name="Korf I."/>
            <person name="Meyers B.C."/>
            <person name="Michelmore R.W."/>
        </authorList>
    </citation>
    <scope>NUCLEOTIDE SEQUENCE [LARGE SCALE GENOMIC DNA]</scope>
    <source>
        <strain evidence="2">cv. Salinas</strain>
        <tissue evidence="1">Seedlings</tissue>
    </source>
</reference>
<comment type="caution">
    <text evidence="1">The sequence shown here is derived from an EMBL/GenBank/DDBJ whole genome shotgun (WGS) entry which is preliminary data.</text>
</comment>
<dbReference type="OrthoDB" id="2093222at2759"/>
<proteinExistence type="predicted"/>